<sequence>MKKLYINFVFLLLSISVFASEEHPTKINSFQLEDNILSWETSLEVDNNKFLIEASVDKNNWATIGEIKGQSYSSIHREYSLPISAPNTTTYYRIKQIDLAGDTITYNKITSYAVAKEKPFVDYEIIDQKVSISTNDGNVSVMVLKADGTPEVKLSNLKDHSEINLLSGVHFIKLKSEHEQLFEQIIIE</sequence>
<keyword evidence="3" id="KW-1185">Reference proteome</keyword>
<dbReference type="Gene3D" id="2.60.40.10">
    <property type="entry name" value="Immunoglobulins"/>
    <property type="match status" value="1"/>
</dbReference>
<proteinExistence type="predicted"/>
<dbReference type="InterPro" id="IPR013783">
    <property type="entry name" value="Ig-like_fold"/>
</dbReference>
<reference evidence="2 3" key="1">
    <citation type="submission" date="2018-12" db="EMBL/GenBank/DDBJ databases">
        <title>Flammeovirga pectinis sp. nov., isolated from the gut of the Korean scallop, Patinopecten yessoensis.</title>
        <authorList>
            <person name="Bae J.-W."/>
            <person name="Jeong Y.-S."/>
            <person name="Kang W."/>
        </authorList>
    </citation>
    <scope>NUCLEOTIDE SEQUENCE [LARGE SCALE GENOMIC DNA]</scope>
    <source>
        <strain evidence="2 3">L12M1</strain>
    </source>
</reference>
<evidence type="ECO:0000313" key="3">
    <source>
        <dbReference type="Proteomes" id="UP000267268"/>
    </source>
</evidence>
<dbReference type="AlphaFoldDB" id="A0A3Q9FQ20"/>
<organism evidence="2 3">
    <name type="scientific">Flammeovirga pectinis</name>
    <dbReference type="NCBI Taxonomy" id="2494373"/>
    <lineage>
        <taxon>Bacteria</taxon>
        <taxon>Pseudomonadati</taxon>
        <taxon>Bacteroidota</taxon>
        <taxon>Cytophagia</taxon>
        <taxon>Cytophagales</taxon>
        <taxon>Flammeovirgaceae</taxon>
        <taxon>Flammeovirga</taxon>
    </lineage>
</organism>
<evidence type="ECO:0000313" key="2">
    <source>
        <dbReference type="EMBL" id="AZQ64915.1"/>
    </source>
</evidence>
<dbReference type="EMBL" id="CP034563">
    <property type="protein sequence ID" value="AZQ64915.1"/>
    <property type="molecule type" value="Genomic_DNA"/>
</dbReference>
<dbReference type="OrthoDB" id="1443240at2"/>
<protein>
    <recommendedName>
        <fullName evidence="4">T9SS type A sorting domain-containing protein</fullName>
    </recommendedName>
</protein>
<dbReference type="RefSeq" id="WP_126619108.1">
    <property type="nucleotide sequence ID" value="NZ_CP034563.1"/>
</dbReference>
<gene>
    <name evidence="2" type="ORF">EI427_22065</name>
</gene>
<dbReference type="Proteomes" id="UP000267268">
    <property type="component" value="Chromosome 2"/>
</dbReference>
<evidence type="ECO:0008006" key="4">
    <source>
        <dbReference type="Google" id="ProtNLM"/>
    </source>
</evidence>
<evidence type="ECO:0000256" key="1">
    <source>
        <dbReference type="SAM" id="SignalP"/>
    </source>
</evidence>
<name>A0A3Q9FQ20_9BACT</name>
<feature type="chain" id="PRO_5018533862" description="T9SS type A sorting domain-containing protein" evidence="1">
    <location>
        <begin position="20"/>
        <end position="188"/>
    </location>
</feature>
<accession>A0A3Q9FQ20</accession>
<keyword evidence="1" id="KW-0732">Signal</keyword>
<dbReference type="KEGG" id="fll:EI427_22065"/>
<feature type="signal peptide" evidence="1">
    <location>
        <begin position="1"/>
        <end position="19"/>
    </location>
</feature>